<feature type="transmembrane region" description="Helical" evidence="2">
    <location>
        <begin position="356"/>
        <end position="377"/>
    </location>
</feature>
<evidence type="ECO:0000313" key="4">
    <source>
        <dbReference type="EMBL" id="RVU47997.1"/>
    </source>
</evidence>
<keyword evidence="2" id="KW-1133">Transmembrane helix</keyword>
<keyword evidence="5" id="KW-1185">Reference proteome</keyword>
<evidence type="ECO:0008006" key="6">
    <source>
        <dbReference type="Google" id="ProtNLM"/>
    </source>
</evidence>
<proteinExistence type="predicted"/>
<evidence type="ECO:0000313" key="5">
    <source>
        <dbReference type="Proteomes" id="UP000282926"/>
    </source>
</evidence>
<sequence length="452" mass="49333">MKFPDLRPASLAALVVALTAAPVLAQDAPVAQAQPQAAPVAQAQPQAAPVAQAQPQAAPTATAAQHWTINVQLEHGADSGADLAGTPVILEAARPRGPFEVNAPEPVARWTSVANAEGLAVFHQVPEAVAQQGLRLSAHATYGGVPFSSRAYAAADGVRMDVRVFDRGHDLAGLRVASKRVIVEPWEEYIILSQTWTFVLDAEHAVDVAMLPDPAYERGLPIRLPIKAEGIRADGQGSFEVINNVVFWKGVIKPGEPVTMQIRFSVSARDDVFNYEQEMAWPTDTVQLIAPLQTQYKRTPRLSTLEMVAPGFELTTDASSLGLRDDMEFLIANRRDVAAAQPYAFQLRGLPFGRPMGGWIALALGILVSLLVIVFGLREHRRLHDGSKREEILSALNAERELLLDELAELRRLRQSADEETRWEIDAEVGLLRERLSLILSKLRDLGHAPQS</sequence>
<keyword evidence="3" id="KW-0732">Signal</keyword>
<evidence type="ECO:0000256" key="1">
    <source>
        <dbReference type="SAM" id="Coils"/>
    </source>
</evidence>
<dbReference type="RefSeq" id="WP_127778848.1">
    <property type="nucleotide sequence ID" value="NZ_SADD01000001.1"/>
</dbReference>
<feature type="coiled-coil region" evidence="1">
    <location>
        <begin position="393"/>
        <end position="420"/>
    </location>
</feature>
<dbReference type="EMBL" id="SADD01000001">
    <property type="protein sequence ID" value="RVU47997.1"/>
    <property type="molecule type" value="Genomic_DNA"/>
</dbReference>
<gene>
    <name evidence="4" type="ORF">EA187_00755</name>
</gene>
<feature type="signal peptide" evidence="3">
    <location>
        <begin position="1"/>
        <end position="25"/>
    </location>
</feature>
<evidence type="ECO:0000256" key="2">
    <source>
        <dbReference type="SAM" id="Phobius"/>
    </source>
</evidence>
<organism evidence="4 5">
    <name type="scientific">Lujinxingia sediminis</name>
    <dbReference type="NCBI Taxonomy" id="2480984"/>
    <lineage>
        <taxon>Bacteria</taxon>
        <taxon>Deltaproteobacteria</taxon>
        <taxon>Bradymonadales</taxon>
        <taxon>Lujinxingiaceae</taxon>
        <taxon>Lujinxingia</taxon>
    </lineage>
</organism>
<keyword evidence="2" id="KW-0812">Transmembrane</keyword>
<name>A0ABY0CVU5_9DELT</name>
<keyword evidence="2" id="KW-0472">Membrane</keyword>
<protein>
    <recommendedName>
        <fullName evidence="6">Protein BatD</fullName>
    </recommendedName>
</protein>
<feature type="chain" id="PRO_5046681188" description="Protein BatD" evidence="3">
    <location>
        <begin position="26"/>
        <end position="452"/>
    </location>
</feature>
<evidence type="ECO:0000256" key="3">
    <source>
        <dbReference type="SAM" id="SignalP"/>
    </source>
</evidence>
<keyword evidence="1" id="KW-0175">Coiled coil</keyword>
<accession>A0ABY0CVU5</accession>
<reference evidence="4 5" key="1">
    <citation type="submission" date="2019-01" db="EMBL/GenBank/DDBJ databases">
        <title>Lujinxingia litoralis gen. nov., sp. nov. and Lujinxingia sediminis gen. nov., sp. nov., new members in the order Bradymonadales, isolated from coastal sediment.</title>
        <authorList>
            <person name="Li C.-M."/>
        </authorList>
    </citation>
    <scope>NUCLEOTIDE SEQUENCE [LARGE SCALE GENOMIC DNA]</scope>
    <source>
        <strain evidence="4 5">SEH01</strain>
    </source>
</reference>
<dbReference type="Proteomes" id="UP000282926">
    <property type="component" value="Unassembled WGS sequence"/>
</dbReference>
<comment type="caution">
    <text evidence="4">The sequence shown here is derived from an EMBL/GenBank/DDBJ whole genome shotgun (WGS) entry which is preliminary data.</text>
</comment>